<keyword evidence="3" id="KW-1185">Reference proteome</keyword>
<sequence>MTALTAGGQAAIDSQILKAASANSDDWDDRTWAAWFRAAERAQVEHRSRETRLEAEVAELANKLDTAERQNAVLDARCCRLTAELAEARRLLDLREAS</sequence>
<name>A0ABV2WC52_9ACTN</name>
<dbReference type="Proteomes" id="UP001550378">
    <property type="component" value="Unassembled WGS sequence"/>
</dbReference>
<evidence type="ECO:0000256" key="1">
    <source>
        <dbReference type="SAM" id="Coils"/>
    </source>
</evidence>
<organism evidence="2 3">
    <name type="scientific">Streptomyces lavendulocolor</name>
    <dbReference type="NCBI Taxonomy" id="67316"/>
    <lineage>
        <taxon>Bacteria</taxon>
        <taxon>Bacillati</taxon>
        <taxon>Actinomycetota</taxon>
        <taxon>Actinomycetes</taxon>
        <taxon>Kitasatosporales</taxon>
        <taxon>Streptomycetaceae</taxon>
        <taxon>Streptomyces</taxon>
    </lineage>
</organism>
<evidence type="ECO:0000313" key="3">
    <source>
        <dbReference type="Proteomes" id="UP001550378"/>
    </source>
</evidence>
<protein>
    <submittedName>
        <fullName evidence="2">Uncharacterized protein</fullName>
    </submittedName>
</protein>
<gene>
    <name evidence="2" type="ORF">ABZ508_26480</name>
</gene>
<accession>A0ABV2WC52</accession>
<evidence type="ECO:0000313" key="2">
    <source>
        <dbReference type="EMBL" id="MEU0710913.1"/>
    </source>
</evidence>
<proteinExistence type="predicted"/>
<feature type="coiled-coil region" evidence="1">
    <location>
        <begin position="50"/>
        <end position="77"/>
    </location>
</feature>
<dbReference type="EMBL" id="JBEXZR010000029">
    <property type="protein sequence ID" value="MEU0710913.1"/>
    <property type="molecule type" value="Genomic_DNA"/>
</dbReference>
<keyword evidence="1" id="KW-0175">Coiled coil</keyword>
<dbReference type="RefSeq" id="WP_359655359.1">
    <property type="nucleotide sequence ID" value="NZ_JBEXZP010000082.1"/>
</dbReference>
<comment type="caution">
    <text evidence="2">The sequence shown here is derived from an EMBL/GenBank/DDBJ whole genome shotgun (WGS) entry which is preliminary data.</text>
</comment>
<reference evidence="2 3" key="1">
    <citation type="submission" date="2024-06" db="EMBL/GenBank/DDBJ databases">
        <title>The Natural Products Discovery Center: Release of the First 8490 Sequenced Strains for Exploring Actinobacteria Biosynthetic Diversity.</title>
        <authorList>
            <person name="Kalkreuter E."/>
            <person name="Kautsar S.A."/>
            <person name="Yang D."/>
            <person name="Bader C.D."/>
            <person name="Teijaro C.N."/>
            <person name="Fluegel L."/>
            <person name="Davis C.M."/>
            <person name="Simpson J.R."/>
            <person name="Lauterbach L."/>
            <person name="Steele A.D."/>
            <person name="Gui C."/>
            <person name="Meng S."/>
            <person name="Li G."/>
            <person name="Viehrig K."/>
            <person name="Ye F."/>
            <person name="Su P."/>
            <person name="Kiefer A.F."/>
            <person name="Nichols A."/>
            <person name="Cepeda A.J."/>
            <person name="Yan W."/>
            <person name="Fan B."/>
            <person name="Jiang Y."/>
            <person name="Adhikari A."/>
            <person name="Zheng C.-J."/>
            <person name="Schuster L."/>
            <person name="Cowan T.M."/>
            <person name="Smanski M.J."/>
            <person name="Chevrette M.G."/>
            <person name="De Carvalho L.P.S."/>
            <person name="Shen B."/>
        </authorList>
    </citation>
    <scope>NUCLEOTIDE SEQUENCE [LARGE SCALE GENOMIC DNA]</scope>
    <source>
        <strain evidence="2 3">NPDC006337</strain>
    </source>
</reference>